<dbReference type="PANTHER" id="PTHR45648:SF180">
    <property type="entry name" value="OS04G0561800 PROTEIN"/>
    <property type="match status" value="1"/>
</dbReference>
<dbReference type="InterPro" id="IPR001087">
    <property type="entry name" value="GDSL"/>
</dbReference>
<dbReference type="InterPro" id="IPR051058">
    <property type="entry name" value="GDSL_Est/Lipase"/>
</dbReference>
<dbReference type="InterPro" id="IPR036514">
    <property type="entry name" value="SGNH_hydro_sf"/>
</dbReference>
<reference evidence="5" key="2">
    <citation type="journal article" date="2023" name="Plants (Basel)">
        <title>Annotation of the Turnera subulata (Passifloraceae) Draft Genome Reveals the S-Locus Evolved after the Divergence of Turneroideae from Passifloroideae in a Stepwise Manner.</title>
        <authorList>
            <person name="Henning P.M."/>
            <person name="Roalson E.H."/>
            <person name="Mir W."/>
            <person name="McCubbin A.G."/>
            <person name="Shore J.S."/>
        </authorList>
    </citation>
    <scope>NUCLEOTIDE SEQUENCE</scope>
    <source>
        <strain evidence="5">F60SS</strain>
    </source>
</reference>
<comment type="similarity">
    <text evidence="1">Belongs to the 'GDSL' lipolytic enzyme family.</text>
</comment>
<protein>
    <recommendedName>
        <fullName evidence="7">GDSL esterase/lipase</fullName>
    </recommendedName>
</protein>
<evidence type="ECO:0000256" key="1">
    <source>
        <dbReference type="ARBA" id="ARBA00008668"/>
    </source>
</evidence>
<evidence type="ECO:0000256" key="3">
    <source>
        <dbReference type="ARBA" id="ARBA00022963"/>
    </source>
</evidence>
<evidence type="ECO:0000256" key="4">
    <source>
        <dbReference type="SAM" id="SignalP"/>
    </source>
</evidence>
<dbReference type="Pfam" id="PF00657">
    <property type="entry name" value="Lipase_GDSL"/>
    <property type="match status" value="1"/>
</dbReference>
<dbReference type="CDD" id="cd01837">
    <property type="entry name" value="SGNH_plant_lipase_like"/>
    <property type="match status" value="1"/>
</dbReference>
<gene>
    <name evidence="5" type="ORF">Tsubulata_015708</name>
</gene>
<reference evidence="5" key="1">
    <citation type="submission" date="2022-02" db="EMBL/GenBank/DDBJ databases">
        <authorList>
            <person name="Henning P.M."/>
            <person name="McCubbin A.G."/>
            <person name="Shore J.S."/>
        </authorList>
    </citation>
    <scope>NUCLEOTIDE SEQUENCE</scope>
    <source>
        <strain evidence="5">F60SS</strain>
        <tissue evidence="5">Leaves</tissue>
    </source>
</reference>
<dbReference type="SUPFAM" id="SSF52266">
    <property type="entry name" value="SGNH hydrolase"/>
    <property type="match status" value="1"/>
</dbReference>
<dbReference type="PANTHER" id="PTHR45648">
    <property type="entry name" value="GDSL LIPASE/ACYLHYDROLASE FAMILY PROTEIN (AFU_ORTHOLOGUE AFUA_4G14700)"/>
    <property type="match status" value="1"/>
</dbReference>
<feature type="chain" id="PRO_5040338136" description="GDSL esterase/lipase" evidence="4">
    <location>
        <begin position="27"/>
        <end position="372"/>
    </location>
</feature>
<dbReference type="AlphaFoldDB" id="A0A9Q0J4M9"/>
<keyword evidence="4" id="KW-0732">Signal</keyword>
<sequence>MEKCSVFSSSLFLLVVITLAFHSADATKRPLLFIFGDSTLDVGTNNYLPGDNPALHYPYGMDYPPALKPTGRFSNGYVLSDQIARRMGYDESPPPYLALVNSSSSFMNGVNFASGGTGILDSTGWNVTIKQFEIVRENITAELGSEEETTRLLSQALFIVSDGGNDFAQYIVNLSKPIEWPTDFLEGLASTYQMHLQNLYNLGARKFGIVSIPPVGSTPVLRSKFGWLGGIIVNFNAQEFFKKTKTLLKDLSSKLDGMNYSIGNSYVIINEVIDHPSKYNFTEVKKACWDEDNGTVCPDRDQCVFFDGFHPTQKLAELAAEALVHGGKNYIEPINFSELVSMGIEYPTQKVAADVGAFSQYSGSKTKYVNTH</sequence>
<dbReference type="OrthoDB" id="1600564at2759"/>
<organism evidence="5 6">
    <name type="scientific">Turnera subulata</name>
    <dbReference type="NCBI Taxonomy" id="218843"/>
    <lineage>
        <taxon>Eukaryota</taxon>
        <taxon>Viridiplantae</taxon>
        <taxon>Streptophyta</taxon>
        <taxon>Embryophyta</taxon>
        <taxon>Tracheophyta</taxon>
        <taxon>Spermatophyta</taxon>
        <taxon>Magnoliopsida</taxon>
        <taxon>eudicotyledons</taxon>
        <taxon>Gunneridae</taxon>
        <taxon>Pentapetalae</taxon>
        <taxon>rosids</taxon>
        <taxon>fabids</taxon>
        <taxon>Malpighiales</taxon>
        <taxon>Passifloraceae</taxon>
        <taxon>Turnera</taxon>
    </lineage>
</organism>
<evidence type="ECO:0000313" key="6">
    <source>
        <dbReference type="Proteomes" id="UP001141552"/>
    </source>
</evidence>
<keyword evidence="3" id="KW-0443">Lipid metabolism</keyword>
<dbReference type="Proteomes" id="UP001141552">
    <property type="component" value="Unassembled WGS sequence"/>
</dbReference>
<dbReference type="Gene3D" id="3.40.50.1110">
    <property type="entry name" value="SGNH hydrolase"/>
    <property type="match status" value="1"/>
</dbReference>
<dbReference type="GO" id="GO:0016788">
    <property type="term" value="F:hydrolase activity, acting on ester bonds"/>
    <property type="evidence" value="ECO:0007669"/>
    <property type="project" value="InterPro"/>
</dbReference>
<name>A0A9Q0J4M9_9ROSI</name>
<keyword evidence="3" id="KW-0442">Lipid degradation</keyword>
<proteinExistence type="inferred from homology"/>
<dbReference type="InterPro" id="IPR035669">
    <property type="entry name" value="SGNH_plant_lipase-like"/>
</dbReference>
<feature type="signal peptide" evidence="4">
    <location>
        <begin position="1"/>
        <end position="26"/>
    </location>
</feature>
<dbReference type="EMBL" id="JAKUCV010005896">
    <property type="protein sequence ID" value="KAJ4829456.1"/>
    <property type="molecule type" value="Genomic_DNA"/>
</dbReference>
<evidence type="ECO:0000313" key="5">
    <source>
        <dbReference type="EMBL" id="KAJ4829456.1"/>
    </source>
</evidence>
<dbReference type="GO" id="GO:0016042">
    <property type="term" value="P:lipid catabolic process"/>
    <property type="evidence" value="ECO:0007669"/>
    <property type="project" value="UniProtKB-KW"/>
</dbReference>
<evidence type="ECO:0008006" key="7">
    <source>
        <dbReference type="Google" id="ProtNLM"/>
    </source>
</evidence>
<comment type="caution">
    <text evidence="5">The sequence shown here is derived from an EMBL/GenBank/DDBJ whole genome shotgun (WGS) entry which is preliminary data.</text>
</comment>
<accession>A0A9Q0J4M9</accession>
<keyword evidence="2" id="KW-0378">Hydrolase</keyword>
<evidence type="ECO:0000256" key="2">
    <source>
        <dbReference type="ARBA" id="ARBA00022801"/>
    </source>
</evidence>
<keyword evidence="6" id="KW-1185">Reference proteome</keyword>